<name>A0A914NMZ3_MELIC</name>
<evidence type="ECO:0000313" key="1">
    <source>
        <dbReference type="Proteomes" id="UP000887563"/>
    </source>
</evidence>
<dbReference type="AlphaFoldDB" id="A0A914NMZ3"/>
<accession>A0A914NMZ3</accession>
<organism evidence="1 2">
    <name type="scientific">Meloidogyne incognita</name>
    <name type="common">Southern root-knot nematode worm</name>
    <name type="synonym">Oxyuris incognita</name>
    <dbReference type="NCBI Taxonomy" id="6306"/>
    <lineage>
        <taxon>Eukaryota</taxon>
        <taxon>Metazoa</taxon>
        <taxon>Ecdysozoa</taxon>
        <taxon>Nematoda</taxon>
        <taxon>Chromadorea</taxon>
        <taxon>Rhabditida</taxon>
        <taxon>Tylenchina</taxon>
        <taxon>Tylenchomorpha</taxon>
        <taxon>Tylenchoidea</taxon>
        <taxon>Meloidogynidae</taxon>
        <taxon>Meloidogyninae</taxon>
        <taxon>Meloidogyne</taxon>
        <taxon>Meloidogyne incognita group</taxon>
    </lineage>
</organism>
<keyword evidence="1" id="KW-1185">Reference proteome</keyword>
<sequence>MSSGFKGCASPIVPSGFLIFKPSQTSTNISLGISITVSIKSPSIKPDAASVRLSLKKLL</sequence>
<protein>
    <submittedName>
        <fullName evidence="2">Candidate secreted effector</fullName>
    </submittedName>
</protein>
<dbReference type="WBParaSite" id="Minc3s06041g39225">
    <property type="protein sequence ID" value="Minc3s06041g39225"/>
    <property type="gene ID" value="Minc3s06041g39225"/>
</dbReference>
<evidence type="ECO:0000313" key="2">
    <source>
        <dbReference type="WBParaSite" id="Minc3s06041g39225"/>
    </source>
</evidence>
<reference evidence="2" key="1">
    <citation type="submission" date="2022-11" db="UniProtKB">
        <authorList>
            <consortium name="WormBaseParasite"/>
        </authorList>
    </citation>
    <scope>IDENTIFICATION</scope>
</reference>
<dbReference type="Proteomes" id="UP000887563">
    <property type="component" value="Unplaced"/>
</dbReference>
<proteinExistence type="predicted"/>